<dbReference type="AlphaFoldDB" id="A0A6G1E6E1"/>
<reference evidence="2 3" key="1">
    <citation type="submission" date="2019-11" db="EMBL/GenBank/DDBJ databases">
        <title>Whole genome sequence of Oryza granulata.</title>
        <authorList>
            <person name="Li W."/>
        </authorList>
    </citation>
    <scope>NUCLEOTIDE SEQUENCE [LARGE SCALE GENOMIC DNA]</scope>
    <source>
        <strain evidence="3">cv. Menghai</strain>
        <tissue evidence="2">Leaf</tissue>
    </source>
</reference>
<evidence type="ECO:0000256" key="1">
    <source>
        <dbReference type="SAM" id="MobiDB-lite"/>
    </source>
</evidence>
<dbReference type="Proteomes" id="UP000479710">
    <property type="component" value="Unassembled WGS sequence"/>
</dbReference>
<dbReference type="EMBL" id="SPHZ02000005">
    <property type="protein sequence ID" value="KAF0920287.1"/>
    <property type="molecule type" value="Genomic_DNA"/>
</dbReference>
<proteinExistence type="predicted"/>
<gene>
    <name evidence="2" type="ORF">E2562_034134</name>
</gene>
<organism evidence="2 3">
    <name type="scientific">Oryza meyeriana var. granulata</name>
    <dbReference type="NCBI Taxonomy" id="110450"/>
    <lineage>
        <taxon>Eukaryota</taxon>
        <taxon>Viridiplantae</taxon>
        <taxon>Streptophyta</taxon>
        <taxon>Embryophyta</taxon>
        <taxon>Tracheophyta</taxon>
        <taxon>Spermatophyta</taxon>
        <taxon>Magnoliopsida</taxon>
        <taxon>Liliopsida</taxon>
        <taxon>Poales</taxon>
        <taxon>Poaceae</taxon>
        <taxon>BOP clade</taxon>
        <taxon>Oryzoideae</taxon>
        <taxon>Oryzeae</taxon>
        <taxon>Oryzinae</taxon>
        <taxon>Oryza</taxon>
        <taxon>Oryza meyeriana</taxon>
    </lineage>
</organism>
<sequence length="95" mass="10676">MPAARVARRGRLGGRKQASTARSAFAAAPASASEVEAQSRLGGRLAERPTRLVWGRWSGRAQKTEEWRWPKERKEDGLDWKGFGRGRYVEIFGSF</sequence>
<feature type="region of interest" description="Disordered" evidence="1">
    <location>
        <begin position="1"/>
        <end position="29"/>
    </location>
</feature>
<evidence type="ECO:0000313" key="2">
    <source>
        <dbReference type="EMBL" id="KAF0920287.1"/>
    </source>
</evidence>
<protein>
    <submittedName>
        <fullName evidence="2">Uncharacterized protein</fullName>
    </submittedName>
</protein>
<evidence type="ECO:0000313" key="3">
    <source>
        <dbReference type="Proteomes" id="UP000479710"/>
    </source>
</evidence>
<accession>A0A6G1E6E1</accession>
<keyword evidence="3" id="KW-1185">Reference proteome</keyword>
<feature type="compositionally biased region" description="Basic residues" evidence="1">
    <location>
        <begin position="1"/>
        <end position="14"/>
    </location>
</feature>
<comment type="caution">
    <text evidence="2">The sequence shown here is derived from an EMBL/GenBank/DDBJ whole genome shotgun (WGS) entry which is preliminary data.</text>
</comment>
<feature type="compositionally biased region" description="Low complexity" evidence="1">
    <location>
        <begin position="18"/>
        <end position="29"/>
    </location>
</feature>
<name>A0A6G1E6E1_9ORYZ</name>